<proteinExistence type="inferred from homology"/>
<evidence type="ECO:0000256" key="3">
    <source>
        <dbReference type="ARBA" id="ARBA00022448"/>
    </source>
</evidence>
<evidence type="ECO:0000259" key="9">
    <source>
        <dbReference type="Pfam" id="PF16916"/>
    </source>
</evidence>
<feature type="transmembrane region" description="Helical" evidence="7">
    <location>
        <begin position="202"/>
        <end position="220"/>
    </location>
</feature>
<dbReference type="Pfam" id="PF16916">
    <property type="entry name" value="ZT_dimer"/>
    <property type="match status" value="1"/>
</dbReference>
<dbReference type="Proteomes" id="UP000722750">
    <property type="component" value="Unassembled WGS sequence"/>
</dbReference>
<evidence type="ECO:0000313" key="10">
    <source>
        <dbReference type="EMBL" id="MBS1257549.1"/>
    </source>
</evidence>
<feature type="domain" description="Cation efflux protein transmembrane" evidence="8">
    <location>
        <begin position="37"/>
        <end position="228"/>
    </location>
</feature>
<protein>
    <submittedName>
        <fullName evidence="10">Ferrous-iron efflux pump FieF</fullName>
    </submittedName>
</protein>
<dbReference type="Gene3D" id="3.30.70.1350">
    <property type="entry name" value="Cation efflux protein, cytoplasmic domain"/>
    <property type="match status" value="1"/>
</dbReference>
<dbReference type="InterPro" id="IPR002524">
    <property type="entry name" value="Cation_efflux"/>
</dbReference>
<keyword evidence="4 7" id="KW-0812">Transmembrane</keyword>
<feature type="transmembrane region" description="Helical" evidence="7">
    <location>
        <begin position="60"/>
        <end position="81"/>
    </location>
</feature>
<dbReference type="GO" id="GO:0008324">
    <property type="term" value="F:monoatomic cation transmembrane transporter activity"/>
    <property type="evidence" value="ECO:0007669"/>
    <property type="project" value="InterPro"/>
</dbReference>
<evidence type="ECO:0000256" key="1">
    <source>
        <dbReference type="ARBA" id="ARBA00004141"/>
    </source>
</evidence>
<dbReference type="InterPro" id="IPR027469">
    <property type="entry name" value="Cation_efflux_TMD_sf"/>
</dbReference>
<dbReference type="SUPFAM" id="SSF161111">
    <property type="entry name" value="Cation efflux protein transmembrane domain-like"/>
    <property type="match status" value="1"/>
</dbReference>
<feature type="domain" description="Cation efflux protein cytoplasmic" evidence="9">
    <location>
        <begin position="232"/>
        <end position="307"/>
    </location>
</feature>
<dbReference type="NCBIfam" id="TIGR01297">
    <property type="entry name" value="CDF"/>
    <property type="match status" value="1"/>
</dbReference>
<sequence length="396" mass="44740">MKMQFNKRLAKLFISDFDNTDNKKVRIKYGLVAGWFGIYSTFVLFVIKMTIGILSGSVSMVANAFHLLSHLANSIILVISFKLTARPATEKNPFGHGRMEHIAPLIMSIFLFISGIQIGEHSLQQAIEPHELHYWPALPWILLFTIVVKQWLSRFVTFLGKSVDSHAILTNAAHHNIEMVMTLAVIGGLVVGHYLHHPEVDGYIGILVSAWLLFLGYTHGKEAIVPLLGQAPSKDIINKIRETAQSVKGVENVHEIIVHDYGSMYLISLHAEIPAELGAVEMHEITEICEHKLRKTFGGEAVCHMDPMMEMTPEIKAIEDKFKQIIKTFPQIVSYHDFRVVAGTKGRIIIVADIDLKEEIDEEDFGQISKKLAIQVKKEIEHVLYSNFYITPKFSY</sequence>
<dbReference type="AlphaFoldDB" id="A0A942A334"/>
<accession>A0A942A334</accession>
<dbReference type="InterPro" id="IPR027470">
    <property type="entry name" value="Cation_efflux_CTD"/>
</dbReference>
<comment type="similarity">
    <text evidence="2">Belongs to the cation diffusion facilitator (CDF) transporter (TC 2.A.4) family.</text>
</comment>
<feature type="transmembrane region" description="Helical" evidence="7">
    <location>
        <begin position="177"/>
        <end position="196"/>
    </location>
</feature>
<dbReference type="PANTHER" id="PTHR43840:SF15">
    <property type="entry name" value="MITOCHONDRIAL METAL TRANSPORTER 1-RELATED"/>
    <property type="match status" value="1"/>
</dbReference>
<keyword evidence="5 7" id="KW-1133">Transmembrane helix</keyword>
<dbReference type="Gene3D" id="1.20.1510.10">
    <property type="entry name" value="Cation efflux protein transmembrane domain"/>
    <property type="match status" value="1"/>
</dbReference>
<keyword evidence="6 7" id="KW-0472">Membrane</keyword>
<evidence type="ECO:0000256" key="7">
    <source>
        <dbReference type="SAM" id="Phobius"/>
    </source>
</evidence>
<dbReference type="GO" id="GO:0016020">
    <property type="term" value="C:membrane"/>
    <property type="evidence" value="ECO:0007669"/>
    <property type="project" value="UniProtKB-SubCell"/>
</dbReference>
<keyword evidence="3" id="KW-0813">Transport</keyword>
<gene>
    <name evidence="10" type="ORF">MAG551_00593</name>
</gene>
<dbReference type="InterPro" id="IPR058533">
    <property type="entry name" value="Cation_efflux_TM"/>
</dbReference>
<evidence type="ECO:0000256" key="4">
    <source>
        <dbReference type="ARBA" id="ARBA00022692"/>
    </source>
</evidence>
<feature type="transmembrane region" description="Helical" evidence="7">
    <location>
        <begin position="102"/>
        <end position="118"/>
    </location>
</feature>
<reference evidence="10" key="1">
    <citation type="journal article" date="2021" name="ISME J.">
        <title>Fine-scale metabolic discontinuity in a stratified prokaryote microbiome of a Red Sea deep halocline.</title>
        <authorList>
            <person name="Michoud G."/>
            <person name="Ngugi D.K."/>
            <person name="Barozzi A."/>
            <person name="Merlino G."/>
            <person name="Calleja M.L."/>
            <person name="Delgado-Huertas A."/>
            <person name="Moran X.A.G."/>
            <person name="Daffonchio D."/>
        </authorList>
    </citation>
    <scope>NUCLEOTIDE SEQUENCE</scope>
    <source>
        <strain evidence="10">SuakinDeep_MAG55_1</strain>
    </source>
</reference>
<dbReference type="EMBL" id="JAANXD010000026">
    <property type="protein sequence ID" value="MBS1257549.1"/>
    <property type="molecule type" value="Genomic_DNA"/>
</dbReference>
<evidence type="ECO:0000256" key="6">
    <source>
        <dbReference type="ARBA" id="ARBA00023136"/>
    </source>
</evidence>
<evidence type="ECO:0000259" key="8">
    <source>
        <dbReference type="Pfam" id="PF01545"/>
    </source>
</evidence>
<evidence type="ECO:0000313" key="11">
    <source>
        <dbReference type="Proteomes" id="UP000722750"/>
    </source>
</evidence>
<dbReference type="Pfam" id="PF01545">
    <property type="entry name" value="Cation_efflux"/>
    <property type="match status" value="1"/>
</dbReference>
<dbReference type="InterPro" id="IPR036837">
    <property type="entry name" value="Cation_efflux_CTD_sf"/>
</dbReference>
<dbReference type="SUPFAM" id="SSF160240">
    <property type="entry name" value="Cation efflux protein cytoplasmic domain-like"/>
    <property type="match status" value="1"/>
</dbReference>
<evidence type="ECO:0000256" key="2">
    <source>
        <dbReference type="ARBA" id="ARBA00008114"/>
    </source>
</evidence>
<evidence type="ECO:0000256" key="5">
    <source>
        <dbReference type="ARBA" id="ARBA00022989"/>
    </source>
</evidence>
<comment type="subcellular location">
    <subcellularLocation>
        <location evidence="1">Membrane</location>
        <topology evidence="1">Multi-pass membrane protein</topology>
    </subcellularLocation>
</comment>
<dbReference type="PANTHER" id="PTHR43840">
    <property type="entry name" value="MITOCHONDRIAL METAL TRANSPORTER 1-RELATED"/>
    <property type="match status" value="1"/>
</dbReference>
<feature type="transmembrane region" description="Helical" evidence="7">
    <location>
        <begin position="138"/>
        <end position="156"/>
    </location>
</feature>
<comment type="caution">
    <text evidence="10">The sequence shown here is derived from an EMBL/GenBank/DDBJ whole genome shotgun (WGS) entry which is preliminary data.</text>
</comment>
<feature type="transmembrane region" description="Helical" evidence="7">
    <location>
        <begin position="32"/>
        <end position="54"/>
    </location>
</feature>
<name>A0A942A334_9BACT</name>
<organism evidence="10 11">
    <name type="scientific">Candidatus Scalindua arabica</name>
    <dbReference type="NCBI Taxonomy" id="1127984"/>
    <lineage>
        <taxon>Bacteria</taxon>
        <taxon>Pseudomonadati</taxon>
        <taxon>Planctomycetota</taxon>
        <taxon>Candidatus Brocadiia</taxon>
        <taxon>Candidatus Brocadiales</taxon>
        <taxon>Candidatus Scalinduaceae</taxon>
        <taxon>Candidatus Scalindua</taxon>
    </lineage>
</organism>
<dbReference type="InterPro" id="IPR050291">
    <property type="entry name" value="CDF_Transporter"/>
</dbReference>